<dbReference type="Pfam" id="PF14253">
    <property type="entry name" value="AbiH"/>
    <property type="match status" value="1"/>
</dbReference>
<name>A0A1G6MM08_9FIRM</name>
<reference evidence="1 2" key="1">
    <citation type="submission" date="2016-10" db="EMBL/GenBank/DDBJ databases">
        <authorList>
            <person name="Varghese N."/>
            <person name="Submissions S."/>
        </authorList>
    </citation>
    <scope>NUCLEOTIDE SEQUENCE [LARGE SCALE GENOMIC DNA]</scope>
    <source>
        <strain evidence="1 2">WG10</strain>
    </source>
</reference>
<dbReference type="Proteomes" id="UP000324896">
    <property type="component" value="Unassembled WGS sequence"/>
</dbReference>
<protein>
    <submittedName>
        <fullName evidence="1">Bacteriophage abortive infection AbiH</fullName>
    </submittedName>
</protein>
<evidence type="ECO:0000313" key="2">
    <source>
        <dbReference type="Proteomes" id="UP000324896"/>
    </source>
</evidence>
<sequence length="94" mass="11191">MIEYYDATTKKSDDVIKDNKDKFENFRHIEDVVVIGHSLSQVDYPYFKEIIKHNQNAADMNWHISWYSSGDLKRIKQFVSEMNISNSKVKIFRT</sequence>
<organism evidence="1 2">
    <name type="scientific">Halanaerobium congolense</name>
    <dbReference type="NCBI Taxonomy" id="54121"/>
    <lineage>
        <taxon>Bacteria</taxon>
        <taxon>Bacillati</taxon>
        <taxon>Bacillota</taxon>
        <taxon>Clostridia</taxon>
        <taxon>Halanaerobiales</taxon>
        <taxon>Halanaerobiaceae</taxon>
        <taxon>Halanaerobium</taxon>
    </lineage>
</organism>
<dbReference type="AlphaFoldDB" id="A0A1G6MM08"/>
<accession>A0A1G6MM08</accession>
<dbReference type="EMBL" id="FMYT01000009">
    <property type="protein sequence ID" value="SDC56648.1"/>
    <property type="molecule type" value="Genomic_DNA"/>
</dbReference>
<evidence type="ECO:0000313" key="1">
    <source>
        <dbReference type="EMBL" id="SDC56648.1"/>
    </source>
</evidence>
<gene>
    <name evidence="1" type="ORF">SAMN04488597_1092</name>
</gene>
<dbReference type="InterPro" id="IPR025935">
    <property type="entry name" value="AbiH"/>
</dbReference>
<proteinExistence type="predicted"/>